<organism evidence="1 2">
    <name type="scientific">Dermacentor silvarum</name>
    <name type="common">Tick</name>
    <dbReference type="NCBI Taxonomy" id="543639"/>
    <lineage>
        <taxon>Eukaryota</taxon>
        <taxon>Metazoa</taxon>
        <taxon>Ecdysozoa</taxon>
        <taxon>Arthropoda</taxon>
        <taxon>Chelicerata</taxon>
        <taxon>Arachnida</taxon>
        <taxon>Acari</taxon>
        <taxon>Parasitiformes</taxon>
        <taxon>Ixodida</taxon>
        <taxon>Ixodoidea</taxon>
        <taxon>Ixodidae</taxon>
        <taxon>Rhipicephalinae</taxon>
        <taxon>Dermacentor</taxon>
    </lineage>
</organism>
<gene>
    <name evidence="1" type="ORF">HPB49_024555</name>
</gene>
<accession>A0ACB8CNF3</accession>
<sequence length="140" mass="15102">MARRPASRPLLSIALCPLLATRRPKGQAMPTALCCWWWILWCLAMAGIASAATGTIGNGRRQPRSPSSSDEEQQPTATRPKLLVILVQGVRADYIDHAVHPGFARLAQGGIRAEYVLPVFPSSPYPNAYSIATGTCALMT</sequence>
<proteinExistence type="predicted"/>
<evidence type="ECO:0000313" key="2">
    <source>
        <dbReference type="Proteomes" id="UP000821865"/>
    </source>
</evidence>
<evidence type="ECO:0000313" key="1">
    <source>
        <dbReference type="EMBL" id="KAH7946415.1"/>
    </source>
</evidence>
<dbReference type="EMBL" id="CM023475">
    <property type="protein sequence ID" value="KAH7946415.1"/>
    <property type="molecule type" value="Genomic_DNA"/>
</dbReference>
<dbReference type="Proteomes" id="UP000821865">
    <property type="component" value="Chromosome 6"/>
</dbReference>
<name>A0ACB8CNF3_DERSI</name>
<comment type="caution">
    <text evidence="1">The sequence shown here is derived from an EMBL/GenBank/DDBJ whole genome shotgun (WGS) entry which is preliminary data.</text>
</comment>
<protein>
    <submittedName>
        <fullName evidence="1">Uncharacterized protein</fullName>
    </submittedName>
</protein>
<keyword evidence="2" id="KW-1185">Reference proteome</keyword>
<reference evidence="1" key="1">
    <citation type="submission" date="2020-05" db="EMBL/GenBank/DDBJ databases">
        <title>Large-scale comparative analyses of tick genomes elucidate their genetic diversity and vector capacities.</title>
        <authorList>
            <person name="Jia N."/>
            <person name="Wang J."/>
            <person name="Shi W."/>
            <person name="Du L."/>
            <person name="Sun Y."/>
            <person name="Zhan W."/>
            <person name="Jiang J."/>
            <person name="Wang Q."/>
            <person name="Zhang B."/>
            <person name="Ji P."/>
            <person name="Sakyi L.B."/>
            <person name="Cui X."/>
            <person name="Yuan T."/>
            <person name="Jiang B."/>
            <person name="Yang W."/>
            <person name="Lam T.T.-Y."/>
            <person name="Chang Q."/>
            <person name="Ding S."/>
            <person name="Wang X."/>
            <person name="Zhu J."/>
            <person name="Ruan X."/>
            <person name="Zhao L."/>
            <person name="Wei J."/>
            <person name="Que T."/>
            <person name="Du C."/>
            <person name="Cheng J."/>
            <person name="Dai P."/>
            <person name="Han X."/>
            <person name="Huang E."/>
            <person name="Gao Y."/>
            <person name="Liu J."/>
            <person name="Shao H."/>
            <person name="Ye R."/>
            <person name="Li L."/>
            <person name="Wei W."/>
            <person name="Wang X."/>
            <person name="Wang C."/>
            <person name="Yang T."/>
            <person name="Huo Q."/>
            <person name="Li W."/>
            <person name="Guo W."/>
            <person name="Chen H."/>
            <person name="Zhou L."/>
            <person name="Ni X."/>
            <person name="Tian J."/>
            <person name="Zhou Y."/>
            <person name="Sheng Y."/>
            <person name="Liu T."/>
            <person name="Pan Y."/>
            <person name="Xia L."/>
            <person name="Li J."/>
            <person name="Zhao F."/>
            <person name="Cao W."/>
        </authorList>
    </citation>
    <scope>NUCLEOTIDE SEQUENCE</scope>
    <source>
        <strain evidence="1">Dsil-2018</strain>
    </source>
</reference>